<feature type="compositionally biased region" description="Basic and acidic residues" evidence="1">
    <location>
        <begin position="1351"/>
        <end position="1362"/>
    </location>
</feature>
<dbReference type="InterPro" id="IPR036322">
    <property type="entry name" value="WD40_repeat_dom_sf"/>
</dbReference>
<feature type="compositionally biased region" description="Polar residues" evidence="1">
    <location>
        <begin position="155"/>
        <end position="171"/>
    </location>
</feature>
<reference evidence="2 3" key="1">
    <citation type="journal article" date="2018" name="Mol. Biol. Evol.">
        <title>Broad Genomic Sampling Reveals a Smut Pathogenic Ancestry of the Fungal Clade Ustilaginomycotina.</title>
        <authorList>
            <person name="Kijpornyongpan T."/>
            <person name="Mondo S.J."/>
            <person name="Barry K."/>
            <person name="Sandor L."/>
            <person name="Lee J."/>
            <person name="Lipzen A."/>
            <person name="Pangilinan J."/>
            <person name="LaButti K."/>
            <person name="Hainaut M."/>
            <person name="Henrissat B."/>
            <person name="Grigoriev I.V."/>
            <person name="Spatafora J.W."/>
            <person name="Aime M.C."/>
        </authorList>
    </citation>
    <scope>NUCLEOTIDE SEQUENCE [LARGE SCALE GENOMIC DNA]</scope>
    <source>
        <strain evidence="2 3">MCA 4198</strain>
    </source>
</reference>
<evidence type="ECO:0000313" key="3">
    <source>
        <dbReference type="Proteomes" id="UP000245768"/>
    </source>
</evidence>
<protein>
    <recommendedName>
        <fullName evidence="4">WD40 repeat-like protein</fullName>
    </recommendedName>
</protein>
<sequence length="1401" mass="149814">MSAPPLKVPLRFHPAPSAPSAPFASATSGSPAIVPRDWRTRWRSETHTALSGGKGVNDVNEGDKDEDEDEETLGFDDENADGWLSCAAASCSTAASAIDVAIGTRGGSVYVLRGPSAPTLEPGLAKGQTTPQRRRASHSSQVSVSSQQAQLLASPTSPHADTEGAGTSTSKTSALAELVEEHNHNGQGGVEEKLEAQWHHGNPNAATVVGNVMGALGIPQHHSHGHGHSPPLSHLAASASSSVPGSGAHSPSRRKVSNANSRSHSPLPWVSPPNAVVEGQQTGGGAAKSEKGPSTWSLRMQLRTPSTSPVVDVTLDKQRRVIALQQDGLLCAWSLEDGSLDRSLDLGLTTSYPPVPPPTPAHLATPAPSGPLATLAALRASASSPAPRSRRNSNAGEQPPAPIKRARIECRFAKLVRIRTETGGDAGWVALDDCRPNSWFRLDEEASKVVGVHQVQGGRVVGISPSHVYVLSEDGALAAHRPSMGTEAEKLGKLHQSTCRGVVEIEDSADGEKLLVVWSGDELRLLKRSGLAQVGDSMSCRSTQQVTVSGQTVCVQSTRSALLLQIKPSRGLQRSGALGRTAILASGLPFVLEQDERDCVSLTDEKGRQVWKGNAPESPRLGCLLPLSMERIVVALPSGHLGLASLAELAMGKVPAAKDDGDGVPGTVCLLETVVNTRTQTKHIVAATREGDIAFYDVNSLQLQVVHSLLTSPVVRLFVLDAEGPRLKGCMAAVGADGTVAVFLLDGLKHLYVIPGCASPLERMAVRGNEILLLYRDGRARIWDMVSLELRRSIDLQQALSLVEEIDPSSGSSAWMQHLVSPMDREEPTTQGVLSRSLDESSVLADIRRAIEAATHRLETTKIVQILRPLVRSLSSFSNKCWSELLTQADGPAQEGLYVEWGTYSPPRDFFARTKESTTRVLALLSILFVLRNNVARLKGVVEACIQDLTAPKLTAGPDRLCLATLAAYTMDPLDEVQEAARQLFLGPHGLQPMEQPAVDALCEMYAPRLPVKHAKLYSQAESITSLSLLGLIATQRYNALSPSVLKDISTSISLFVSSSTTGIEEEAVPQARSPFDSRGQAVAIDLCCQGFSIWQHYFDAMEVVRTLFALSTTPSSSSPNGTSAFEGADDANRALARRATLQIAQDNTPLFMTTLSLDILHARSASHCGATMRLVAFMVRKKPSVLYPNLPRLAEAVVKSLDPTNSARRESVSGSATLMISELVRAYPSISFCGKLQRLAVGTHEGAVILYDLKTATRLYVIEAQSSLGASQRLTAVDFSPDGRRLVTVSSANTAVVGTQGGKGSVSVWKVGGGFSTFFQPGTLPKQGGAEGEAYKSVEFHAVSKRRPIKRQEVRKENSEKEEGEEEEEEEEWQGVKVEWPSERNVRISVGESQISLDVA</sequence>
<feature type="compositionally biased region" description="Acidic residues" evidence="1">
    <location>
        <begin position="1363"/>
        <end position="1374"/>
    </location>
</feature>
<dbReference type="SUPFAM" id="SSF50978">
    <property type="entry name" value="WD40 repeat-like"/>
    <property type="match status" value="1"/>
</dbReference>
<dbReference type="OrthoDB" id="338622at2759"/>
<evidence type="ECO:0008006" key="4">
    <source>
        <dbReference type="Google" id="ProtNLM"/>
    </source>
</evidence>
<dbReference type="EMBL" id="KZ819637">
    <property type="protein sequence ID" value="PWN89510.1"/>
    <property type="molecule type" value="Genomic_DNA"/>
</dbReference>
<dbReference type="Proteomes" id="UP000245768">
    <property type="component" value="Unassembled WGS sequence"/>
</dbReference>
<evidence type="ECO:0000256" key="1">
    <source>
        <dbReference type="SAM" id="MobiDB-lite"/>
    </source>
</evidence>
<proteinExistence type="predicted"/>
<name>A0A316YIZ9_9BASI</name>
<dbReference type="InParanoid" id="A0A316YIZ9"/>
<dbReference type="RefSeq" id="XP_025376708.1">
    <property type="nucleotide sequence ID" value="XM_025522156.1"/>
</dbReference>
<dbReference type="STRING" id="215250.A0A316YIZ9"/>
<feature type="region of interest" description="Disordered" evidence="1">
    <location>
        <begin position="379"/>
        <end position="402"/>
    </location>
</feature>
<dbReference type="InterPro" id="IPR015943">
    <property type="entry name" value="WD40/YVTN_repeat-like_dom_sf"/>
</dbReference>
<dbReference type="GeneID" id="37044072"/>
<evidence type="ECO:0000313" key="2">
    <source>
        <dbReference type="EMBL" id="PWN89510.1"/>
    </source>
</evidence>
<feature type="region of interest" description="Disordered" evidence="1">
    <location>
        <begin position="1"/>
        <end position="78"/>
    </location>
</feature>
<dbReference type="Gene3D" id="2.130.10.10">
    <property type="entry name" value="YVTN repeat-like/Quinoprotein amine dehydrogenase"/>
    <property type="match status" value="2"/>
</dbReference>
<feature type="region of interest" description="Disordered" evidence="1">
    <location>
        <begin position="116"/>
        <end position="171"/>
    </location>
</feature>
<feature type="compositionally biased region" description="Low complexity" evidence="1">
    <location>
        <begin position="228"/>
        <end position="250"/>
    </location>
</feature>
<dbReference type="PANTHER" id="PTHR44099:SF4">
    <property type="entry name" value="RABCONNECTIN-3B, ISOFORM A"/>
    <property type="match status" value="1"/>
</dbReference>
<dbReference type="InterPro" id="IPR049916">
    <property type="entry name" value="WDR72-like"/>
</dbReference>
<feature type="compositionally biased region" description="Low complexity" evidence="1">
    <location>
        <begin position="138"/>
        <end position="154"/>
    </location>
</feature>
<feature type="compositionally biased region" description="Low complexity" evidence="1">
    <location>
        <begin position="14"/>
        <end position="32"/>
    </location>
</feature>
<dbReference type="PANTHER" id="PTHR44099">
    <property type="entry name" value="RABCONNECTIN-3B, ISOFORM A"/>
    <property type="match status" value="1"/>
</dbReference>
<feature type="compositionally biased region" description="Basic and acidic residues" evidence="1">
    <location>
        <begin position="36"/>
        <end position="46"/>
    </location>
</feature>
<gene>
    <name evidence="2" type="ORF">FA10DRAFT_268051</name>
</gene>
<feature type="compositionally biased region" description="Low complexity" evidence="1">
    <location>
        <begin position="379"/>
        <end position="395"/>
    </location>
</feature>
<organism evidence="2 3">
    <name type="scientific">Acaromyces ingoldii</name>
    <dbReference type="NCBI Taxonomy" id="215250"/>
    <lineage>
        <taxon>Eukaryota</taxon>
        <taxon>Fungi</taxon>
        <taxon>Dikarya</taxon>
        <taxon>Basidiomycota</taxon>
        <taxon>Ustilaginomycotina</taxon>
        <taxon>Exobasidiomycetes</taxon>
        <taxon>Exobasidiales</taxon>
        <taxon>Cryptobasidiaceae</taxon>
        <taxon>Acaromyces</taxon>
    </lineage>
</organism>
<dbReference type="GO" id="GO:0005737">
    <property type="term" value="C:cytoplasm"/>
    <property type="evidence" value="ECO:0007669"/>
    <property type="project" value="TreeGrafter"/>
</dbReference>
<feature type="region of interest" description="Disordered" evidence="1">
    <location>
        <begin position="351"/>
        <end position="370"/>
    </location>
</feature>
<feature type="compositionally biased region" description="Acidic residues" evidence="1">
    <location>
        <begin position="63"/>
        <end position="78"/>
    </location>
</feature>
<keyword evidence="3" id="KW-1185">Reference proteome</keyword>
<feature type="region of interest" description="Disordered" evidence="1">
    <location>
        <begin position="1350"/>
        <end position="1376"/>
    </location>
</feature>
<accession>A0A316YIZ9</accession>
<feature type="region of interest" description="Disordered" evidence="1">
    <location>
        <begin position="216"/>
        <end position="295"/>
    </location>
</feature>